<evidence type="ECO:0000259" key="1">
    <source>
        <dbReference type="Pfam" id="PF00535"/>
    </source>
</evidence>
<reference evidence="2 3" key="1">
    <citation type="submission" date="2019-04" db="EMBL/GenBank/DDBJ databases">
        <title>Rhizobium terrae sp. nov., isolated from a paddy soil.</title>
        <authorList>
            <person name="Lin S.-Y."/>
            <person name="Hameed A."/>
            <person name="Huang H.-I."/>
            <person name="Young C.-C."/>
        </authorList>
    </citation>
    <scope>NUCLEOTIDE SEQUENCE [LARGE SCALE GENOMIC DNA]</scope>
    <source>
        <strain evidence="2 3">CC-HIH110</strain>
    </source>
</reference>
<name>A0A4S3ZR62_9HYPH</name>
<organism evidence="2 3">
    <name type="scientific">Allorhizobium terrae</name>
    <dbReference type="NCBI Taxonomy" id="1848972"/>
    <lineage>
        <taxon>Bacteria</taxon>
        <taxon>Pseudomonadati</taxon>
        <taxon>Pseudomonadota</taxon>
        <taxon>Alphaproteobacteria</taxon>
        <taxon>Hyphomicrobiales</taxon>
        <taxon>Rhizobiaceae</taxon>
        <taxon>Rhizobium/Agrobacterium group</taxon>
        <taxon>Allorhizobium</taxon>
    </lineage>
</organism>
<evidence type="ECO:0000313" key="2">
    <source>
        <dbReference type="EMBL" id="THF48082.1"/>
    </source>
</evidence>
<comment type="caution">
    <text evidence="2">The sequence shown here is derived from an EMBL/GenBank/DDBJ whole genome shotgun (WGS) entry which is preliminary data.</text>
</comment>
<dbReference type="Gene3D" id="3.90.550.20">
    <property type="match status" value="1"/>
</dbReference>
<dbReference type="InterPro" id="IPR029044">
    <property type="entry name" value="Nucleotide-diphossugar_trans"/>
</dbReference>
<dbReference type="RefSeq" id="WP_190236790.1">
    <property type="nucleotide sequence ID" value="NZ_SSOA01000010.1"/>
</dbReference>
<dbReference type="Pfam" id="PF00535">
    <property type="entry name" value="Glycos_transf_2"/>
    <property type="match status" value="1"/>
</dbReference>
<dbReference type="Gene3D" id="3.90.550.10">
    <property type="entry name" value="Spore Coat Polysaccharide Biosynthesis Protein SpsA, Chain A"/>
    <property type="match status" value="1"/>
</dbReference>
<keyword evidence="3" id="KW-1185">Reference proteome</keyword>
<dbReference type="Proteomes" id="UP000310754">
    <property type="component" value="Unassembled WGS sequence"/>
</dbReference>
<dbReference type="GO" id="GO:0016758">
    <property type="term" value="F:hexosyltransferase activity"/>
    <property type="evidence" value="ECO:0007669"/>
    <property type="project" value="UniProtKB-ARBA"/>
</dbReference>
<sequence>MDAGLMVFPKTTNGKLKIVRSSAFFDHDWYIDTNHDVKKAGVDPALHYLQYGAKEGRDPSKRFSTERYKNDFPEIRVTGENPLVHYARVNHSSTGKLYGNMPRPEPIKTGSSIPRIFHSVWLSGDSVPTPLRLGFESFAKTHPDFEIRKWSLDSIKDDDCGFLHEAIAQKKWAFATDYIRLKALYEFGGIYADGDVAFYKRVDGYLDFDSVFCWENHFAIGPHFLMSKPRNPLIGRLLDIYRGRKLVLGQNLDLTPMPVIVTWLFATELGMRLDGSRQILAGNNLIESEKFFTTSFGDGQCIAEHMYYGGWTDPSHNSYKDSLVDIAREWEQQYDSKYQRRLRLIMPARQQWAYYFLANAEKAFPSLGEVSELETFRSFKNRLLGGSLSSKNKILSEAAKASPLKVISQWHLKPLNKGVEGTFEIKEKHTVTAAVYNSIQRQEHKIDIVLPMYNVEKYLVRCLKSLQMQTYLNFEVLMIDDGSTDNSGLIAQAMSKADSRFRYYRKENGGLGDARNFAIPYLDSDLVTFIDSDDFLETVHLEKLEAKFRQGHDMAICNFRLTMPDGRLTETRELDKFWGEEDPVIHALISNYECYAWNKMYRTETFTQNPNARYSLGWFEDLALTPALICGAKDLSFVSDCTYNYVQRPGSILANARKNLERNIEVFASFNMLKKHEGTVPENYWKLYMEWMAPKHYFYWRIIAILSERSHGERVSFSDVFSRTLNREVPEWAQTPYMEHFTREAPSHAIRSRREDLVRAFQTNDLEFYGQVKGTAEFGL</sequence>
<dbReference type="EMBL" id="SSOA01000010">
    <property type="protein sequence ID" value="THF48082.1"/>
    <property type="molecule type" value="Genomic_DNA"/>
</dbReference>
<feature type="domain" description="Glycosyltransferase 2-like" evidence="1">
    <location>
        <begin position="448"/>
        <end position="574"/>
    </location>
</feature>
<proteinExistence type="predicted"/>
<dbReference type="PANTHER" id="PTHR22916">
    <property type="entry name" value="GLYCOSYLTRANSFERASE"/>
    <property type="match status" value="1"/>
</dbReference>
<dbReference type="CDD" id="cd00761">
    <property type="entry name" value="Glyco_tranf_GTA_type"/>
    <property type="match status" value="1"/>
</dbReference>
<evidence type="ECO:0000313" key="3">
    <source>
        <dbReference type="Proteomes" id="UP000310754"/>
    </source>
</evidence>
<keyword evidence="2" id="KW-0808">Transferase</keyword>
<dbReference type="Pfam" id="PF04488">
    <property type="entry name" value="Gly_transf_sug"/>
    <property type="match status" value="1"/>
</dbReference>
<gene>
    <name evidence="2" type="ORF">E6C51_16590</name>
</gene>
<dbReference type="InterPro" id="IPR007577">
    <property type="entry name" value="GlycoTrfase_DXD_sugar-bd_CS"/>
</dbReference>
<accession>A0A4S3ZR62</accession>
<dbReference type="SUPFAM" id="SSF53448">
    <property type="entry name" value="Nucleotide-diphospho-sugar transferases"/>
    <property type="match status" value="2"/>
</dbReference>
<dbReference type="AlphaFoldDB" id="A0A4S3ZR62"/>
<dbReference type="InterPro" id="IPR001173">
    <property type="entry name" value="Glyco_trans_2-like"/>
</dbReference>
<protein>
    <submittedName>
        <fullName evidence="2">Glycosyltransferase</fullName>
    </submittedName>
</protein>
<dbReference type="PANTHER" id="PTHR22916:SF3">
    <property type="entry name" value="UDP-GLCNAC:BETAGAL BETA-1,3-N-ACETYLGLUCOSAMINYLTRANSFERASE-LIKE PROTEIN 1"/>
    <property type="match status" value="1"/>
</dbReference>